<dbReference type="AlphaFoldDB" id="A0A6G0VYC7"/>
<dbReference type="EMBL" id="VUJU01010391">
    <property type="protein sequence ID" value="KAF0714502.1"/>
    <property type="molecule type" value="Genomic_DNA"/>
</dbReference>
<accession>A0A6G0VYC7</accession>
<keyword evidence="2" id="KW-1185">Reference proteome</keyword>
<reference evidence="1 2" key="1">
    <citation type="submission" date="2019-08" db="EMBL/GenBank/DDBJ databases">
        <title>Whole genome of Aphis craccivora.</title>
        <authorList>
            <person name="Voronova N.V."/>
            <person name="Shulinski R.S."/>
            <person name="Bandarenka Y.V."/>
            <person name="Zhorov D.G."/>
            <person name="Warner D."/>
        </authorList>
    </citation>
    <scope>NUCLEOTIDE SEQUENCE [LARGE SCALE GENOMIC DNA]</scope>
    <source>
        <strain evidence="1">180601</strain>
        <tissue evidence="1">Whole Body</tissue>
    </source>
</reference>
<sequence>MYRTKLILIIQYLIRIKSRYPYSGVSYMGAVCANATGPRLEGAHYCSNTRYCINWKALGSDSIPSELIKYGGEDMYNFIYRICHRV</sequence>
<evidence type="ECO:0000313" key="1">
    <source>
        <dbReference type="EMBL" id="KAF0714502.1"/>
    </source>
</evidence>
<protein>
    <submittedName>
        <fullName evidence="1">Craniofacial development protein 2</fullName>
    </submittedName>
</protein>
<name>A0A6G0VYC7_APHCR</name>
<comment type="caution">
    <text evidence="1">The sequence shown here is derived from an EMBL/GenBank/DDBJ whole genome shotgun (WGS) entry which is preliminary data.</text>
</comment>
<proteinExistence type="predicted"/>
<gene>
    <name evidence="1" type="ORF">FWK35_00028982</name>
</gene>
<organism evidence="1 2">
    <name type="scientific">Aphis craccivora</name>
    <name type="common">Cowpea aphid</name>
    <dbReference type="NCBI Taxonomy" id="307492"/>
    <lineage>
        <taxon>Eukaryota</taxon>
        <taxon>Metazoa</taxon>
        <taxon>Ecdysozoa</taxon>
        <taxon>Arthropoda</taxon>
        <taxon>Hexapoda</taxon>
        <taxon>Insecta</taxon>
        <taxon>Pterygota</taxon>
        <taxon>Neoptera</taxon>
        <taxon>Paraneoptera</taxon>
        <taxon>Hemiptera</taxon>
        <taxon>Sternorrhyncha</taxon>
        <taxon>Aphidomorpha</taxon>
        <taxon>Aphidoidea</taxon>
        <taxon>Aphididae</taxon>
        <taxon>Aphidini</taxon>
        <taxon>Aphis</taxon>
        <taxon>Aphis</taxon>
    </lineage>
</organism>
<dbReference type="OrthoDB" id="6625457at2759"/>
<dbReference type="Proteomes" id="UP000478052">
    <property type="component" value="Unassembled WGS sequence"/>
</dbReference>
<evidence type="ECO:0000313" key="2">
    <source>
        <dbReference type="Proteomes" id="UP000478052"/>
    </source>
</evidence>